<evidence type="ECO:0000313" key="7">
    <source>
        <dbReference type="Proteomes" id="UP000236333"/>
    </source>
</evidence>
<evidence type="ECO:0000256" key="1">
    <source>
        <dbReference type="ARBA" id="ARBA00022741"/>
    </source>
</evidence>
<feature type="non-terminal residue" evidence="6">
    <location>
        <position position="217"/>
    </location>
</feature>
<organism evidence="6 7">
    <name type="scientific">Tetrabaena socialis</name>
    <dbReference type="NCBI Taxonomy" id="47790"/>
    <lineage>
        <taxon>Eukaryota</taxon>
        <taxon>Viridiplantae</taxon>
        <taxon>Chlorophyta</taxon>
        <taxon>core chlorophytes</taxon>
        <taxon>Chlorophyceae</taxon>
        <taxon>CS clade</taxon>
        <taxon>Chlamydomonadales</taxon>
        <taxon>Tetrabaenaceae</taxon>
        <taxon>Tetrabaena</taxon>
    </lineage>
</organism>
<dbReference type="InterPro" id="IPR027417">
    <property type="entry name" value="P-loop_NTPase"/>
</dbReference>
<dbReference type="InterPro" id="IPR050474">
    <property type="entry name" value="Hel308_SKI2-like"/>
</dbReference>
<name>A0A2J7ZH59_9CHLO</name>
<evidence type="ECO:0000256" key="3">
    <source>
        <dbReference type="ARBA" id="ARBA00022806"/>
    </source>
</evidence>
<dbReference type="GO" id="GO:0016787">
    <property type="term" value="F:hydrolase activity"/>
    <property type="evidence" value="ECO:0007669"/>
    <property type="project" value="UniProtKB-KW"/>
</dbReference>
<proteinExistence type="predicted"/>
<reference evidence="6 7" key="1">
    <citation type="journal article" date="2017" name="Mol. Biol. Evol.">
        <title>The 4-celled Tetrabaena socialis nuclear genome reveals the essential components for genetic control of cell number at the origin of multicellularity in the volvocine lineage.</title>
        <authorList>
            <person name="Featherston J."/>
            <person name="Arakaki Y."/>
            <person name="Hanschen E.R."/>
            <person name="Ferris P.J."/>
            <person name="Michod R.E."/>
            <person name="Olson B.J.S.C."/>
            <person name="Nozaki H."/>
            <person name="Durand P.M."/>
        </authorList>
    </citation>
    <scope>NUCLEOTIDE SEQUENCE [LARGE SCALE GENOMIC DNA]</scope>
    <source>
        <strain evidence="6 7">NIES-571</strain>
    </source>
</reference>
<dbReference type="InterPro" id="IPR014001">
    <property type="entry name" value="Helicase_ATP-bd"/>
</dbReference>
<dbReference type="PANTHER" id="PTHR47961:SF13">
    <property type="entry name" value="ACTIVATING SIGNAL COINTEGRATOR 1 COMPLEX SUBUNIT 3"/>
    <property type="match status" value="1"/>
</dbReference>
<dbReference type="FunFam" id="3.40.50.300:FF:003287">
    <property type="entry name" value="U5 small nuclear ribonucleoprotein 200 kDa helicase"/>
    <property type="match status" value="1"/>
</dbReference>
<keyword evidence="3" id="KW-0347">Helicase</keyword>
<keyword evidence="4" id="KW-0067">ATP-binding</keyword>
<keyword evidence="1" id="KW-0547">Nucleotide-binding</keyword>
<dbReference type="SUPFAM" id="SSF52540">
    <property type="entry name" value="P-loop containing nucleoside triphosphate hydrolases"/>
    <property type="match status" value="1"/>
</dbReference>
<accession>A0A2J7ZH59</accession>
<sequence length="217" mass="23419">PYTQAGYQALVDIEAPPSAIANTIVLAGGVELRIGSGQGKAGGVVRGALPKGTVRKTHKGYEEVLVPAAPRAPPPGENELVRISELDDWAQLAFQGYKTLNRIQSRIFPTAYNSNENILVCAPTGAGKTNIAMIAVLREVGSNMRHGVIQRADFKIVYVAPMKALAAEVTSSFAKRLEPLGLLVRELTGDMQLTKKELAETQMIVTTPEKWDVVTRK</sequence>
<feature type="non-terminal residue" evidence="6">
    <location>
        <position position="1"/>
    </location>
</feature>
<dbReference type="Gene3D" id="3.40.50.300">
    <property type="entry name" value="P-loop containing nucleotide triphosphate hydrolases"/>
    <property type="match status" value="1"/>
</dbReference>
<dbReference type="AlphaFoldDB" id="A0A2J7ZH59"/>
<dbReference type="GO" id="GO:0005524">
    <property type="term" value="F:ATP binding"/>
    <property type="evidence" value="ECO:0007669"/>
    <property type="project" value="UniProtKB-KW"/>
</dbReference>
<dbReference type="InterPro" id="IPR011545">
    <property type="entry name" value="DEAD/DEAH_box_helicase_dom"/>
</dbReference>
<feature type="domain" description="Helicase ATP-binding" evidence="5">
    <location>
        <begin position="109"/>
        <end position="217"/>
    </location>
</feature>
<comment type="caution">
    <text evidence="6">The sequence shown here is derived from an EMBL/GenBank/DDBJ whole genome shotgun (WGS) entry which is preliminary data.</text>
</comment>
<evidence type="ECO:0000313" key="6">
    <source>
        <dbReference type="EMBL" id="PNG99612.1"/>
    </source>
</evidence>
<evidence type="ECO:0000259" key="5">
    <source>
        <dbReference type="PROSITE" id="PS51192"/>
    </source>
</evidence>
<keyword evidence="2" id="KW-0378">Hydrolase</keyword>
<evidence type="ECO:0000256" key="4">
    <source>
        <dbReference type="ARBA" id="ARBA00022840"/>
    </source>
</evidence>
<keyword evidence="7" id="KW-1185">Reference proteome</keyword>
<protein>
    <submittedName>
        <fullName evidence="6">Activating signal cointegrator 1 complex subunit 3</fullName>
    </submittedName>
</protein>
<dbReference type="Proteomes" id="UP000236333">
    <property type="component" value="Unassembled WGS sequence"/>
</dbReference>
<dbReference type="PROSITE" id="PS51192">
    <property type="entry name" value="HELICASE_ATP_BIND_1"/>
    <property type="match status" value="1"/>
</dbReference>
<dbReference type="Pfam" id="PF00270">
    <property type="entry name" value="DEAD"/>
    <property type="match status" value="1"/>
</dbReference>
<evidence type="ECO:0000256" key="2">
    <source>
        <dbReference type="ARBA" id="ARBA00022801"/>
    </source>
</evidence>
<dbReference type="OrthoDB" id="544995at2759"/>
<dbReference type="EMBL" id="PGGS01002481">
    <property type="protein sequence ID" value="PNG99612.1"/>
    <property type="molecule type" value="Genomic_DNA"/>
</dbReference>
<gene>
    <name evidence="6" type="ORF">TSOC_014605</name>
</gene>
<dbReference type="GO" id="GO:0004386">
    <property type="term" value="F:helicase activity"/>
    <property type="evidence" value="ECO:0007669"/>
    <property type="project" value="UniProtKB-KW"/>
</dbReference>
<dbReference type="GO" id="GO:0003676">
    <property type="term" value="F:nucleic acid binding"/>
    <property type="evidence" value="ECO:0007669"/>
    <property type="project" value="InterPro"/>
</dbReference>
<dbReference type="PANTHER" id="PTHR47961">
    <property type="entry name" value="DNA POLYMERASE THETA, PUTATIVE (AFU_ORTHOLOGUE AFUA_1G05260)-RELATED"/>
    <property type="match status" value="1"/>
</dbReference>